<dbReference type="Pfam" id="PF07603">
    <property type="entry name" value="Lcl_C"/>
    <property type="match status" value="1"/>
</dbReference>
<organism evidence="3 4">
    <name type="scientific">Bathymodiolus thermophilus thioautotrophic gill symbiont</name>
    <dbReference type="NCBI Taxonomy" id="2360"/>
    <lineage>
        <taxon>Bacteria</taxon>
        <taxon>Pseudomonadati</taxon>
        <taxon>Pseudomonadota</taxon>
        <taxon>Gammaproteobacteria</taxon>
        <taxon>sulfur-oxidizing symbionts</taxon>
    </lineage>
</organism>
<feature type="transmembrane region" description="Helical" evidence="1">
    <location>
        <begin position="9"/>
        <end position="32"/>
    </location>
</feature>
<evidence type="ECO:0000313" key="3">
    <source>
        <dbReference type="EMBL" id="AYQ56603.1"/>
    </source>
</evidence>
<protein>
    <recommendedName>
        <fullName evidence="2">Fibronectin type-III domain-containing protein</fullName>
    </recommendedName>
</protein>
<keyword evidence="1" id="KW-1133">Transmembrane helix</keyword>
<dbReference type="InterPro" id="IPR011460">
    <property type="entry name" value="Lcl_C"/>
</dbReference>
<dbReference type="KEGG" id="bthg:MS2017_0883"/>
<dbReference type="SUPFAM" id="SSF49265">
    <property type="entry name" value="Fibronectin type III"/>
    <property type="match status" value="2"/>
</dbReference>
<dbReference type="CDD" id="cd00063">
    <property type="entry name" value="FN3"/>
    <property type="match status" value="2"/>
</dbReference>
<dbReference type="Gene3D" id="2.60.40.10">
    <property type="entry name" value="Immunoglobulins"/>
    <property type="match status" value="3"/>
</dbReference>
<dbReference type="PROSITE" id="PS50853">
    <property type="entry name" value="FN3"/>
    <property type="match status" value="1"/>
</dbReference>
<dbReference type="InterPro" id="IPR003961">
    <property type="entry name" value="FN3_dom"/>
</dbReference>
<keyword evidence="1" id="KW-0812">Transmembrane</keyword>
<proteinExistence type="predicted"/>
<dbReference type="InterPro" id="IPR013783">
    <property type="entry name" value="Ig-like_fold"/>
</dbReference>
<keyword evidence="1" id="KW-0472">Membrane</keyword>
<dbReference type="EMBL" id="CP024634">
    <property type="protein sequence ID" value="AYQ56603.1"/>
    <property type="molecule type" value="Genomic_DNA"/>
</dbReference>
<evidence type="ECO:0000259" key="2">
    <source>
        <dbReference type="PROSITE" id="PS50853"/>
    </source>
</evidence>
<dbReference type="SMART" id="SM00060">
    <property type="entry name" value="FN3"/>
    <property type="match status" value="3"/>
</dbReference>
<dbReference type="InterPro" id="IPR036116">
    <property type="entry name" value="FN3_sf"/>
</dbReference>
<dbReference type="Proteomes" id="UP000278334">
    <property type="component" value="Chromosome"/>
</dbReference>
<sequence>MQRSQSDIFFYYLECMVFNLLKYLLVMLVLVLQSCGGGSESSPKTSSGFLSAAPINDANCAIYKITSEGVKGDKLTSTISNKGTVVFSNVGYSGKALIECSAGGKYIDETTGNEKLSPILRVTLNFIEGEKFAITPLTEIATQIDSNLNNVINIHNDTVANAFGLSGKNITSILPADVDKMDLINDDAGNYAMILAMLSKLESQNTSEGSNLSEIINSLKADLIDGTLDQTTAGKLSTAFSALDSKFKNTNFTNIKGSVISNAINTSFVGAKLVSASSGSVDKISLDWMEASGDDIEYEVHISTTKDFEPSASTLKLTTKELSASIDATLTADTLYYATIVAKNTESSRPSNQLSVKTSRVAATQKTGLKISTEKLVASDDGIITTQATVVKDEIIFSTIDNSAQLKQVVSVTTNATGETVAETKSINLRDVYQNLSFSSSIKLEEVADTANTTVVQSQSIGAYQNQSFLSQAFGQTQNANIKTTKQYKRQWKSGLVMGSTHYAKANQLSVNSAALHAVSTYSAFSNSASSEVASDSQGDFKGSIPKVLITKVGESLNQLITLTSLQEKQDFNFPNIDKTDADFESKLEAQKTVCRDANGAFEKNNINFWVDNYCSDASVKICRLTTSIETTKPENVNSSNLPIIEVNNNQPYLKWSPRIENVDQEAGEPYLLDIDIDTIQGVACGTDYEKTNGEDTIDLNNVKLYANNPLPTENGGVKLADAEKTILFENSNFSINNKFKANFSPEIKVNFDIQLGSIKKAEAGVKAVLEFGNLFTIKAQGSGSHIFTPKPIKTHRFLKIVQAGVVPVVLIGDLRFMAIAEIEASGKLDAVVESEAKLTMSINMVYNTSTKKWEISKDKEFAYKFKAGGKANAEATVIVRIIPTLEVSLYEAAAFHASLEPYLYSTVGVNGEINLTLSNEQSVLTDSAVQFTKLEAGIGMDIRVYAGPAWNATDQFLLNNLIYPEGAVYAPTKLGSKRLRSVNFMNSSSEYHRRLTRAYYQTIRDDYKTFEVLAKNKILGIPRLSYTINTSDKPPSDINSRAIKLIPSCTAVDNIFYTSLGLGKKNYIKCANWSIEKISNNFDITLDRGGEFYWLTPNDISSNILRLVNNSSLGWARQYIRIENTYLAVDANSIPDYFKNRYGLTDTNQDQDNDGFSNLAEFKAGTDPSNQLSRPLTALNQPTNFNVIAGNELVNLRWDRVPGADGYTVYRSTSNITNLSGLSKINTNTLAQTISNLTNNTTYYFVITAVKEGVESTPSVVVSATPVATLSKPLIANLPAKHLILNNSITAFAFNNMGGIADSCSVLSLPSGLSVTPTSGSCQISGTPTTLQDATTYTIKVANTAGDDTATISISVGLDMPKNLTATKGNATVALTWDVVSGAIGYQVYYAKQSFSSIGSNLSNYASLNGGSLLQNITGNSKTIANLTNDTKYYFVIIAVKDTFESGGSNEATTTPQAQVGATLTETLNDTGITWGGYDLTGNNVTCTGMVISAQDCSHGRDARAAAGTLTKVGDGRAGFDFTKLGSTGNVLTIQNATWTTGGTGTESAGTKWSCVKDNHTGLVWEVKTDDGSKDNNTTDNTHTNIHHKDNRYRWGGKTALGRIHTEKEGTYHNDWTGLVDGTNTANFCGGNNWRVPTLGELRSIADLSTISPAIDSHYFPNTTANDFWSSSPYTGNSSGAWRLDFDDGYDYTYNRNYNYYVRLVRSEQ</sequence>
<gene>
    <name evidence="3" type="ORF">MS2017_0883</name>
</gene>
<evidence type="ECO:0000256" key="1">
    <source>
        <dbReference type="SAM" id="Phobius"/>
    </source>
</evidence>
<evidence type="ECO:0000313" key="4">
    <source>
        <dbReference type="Proteomes" id="UP000278334"/>
    </source>
</evidence>
<dbReference type="PROSITE" id="PS51257">
    <property type="entry name" value="PROKAR_LIPOPROTEIN"/>
    <property type="match status" value="1"/>
</dbReference>
<feature type="domain" description="Fibronectin type-III" evidence="2">
    <location>
        <begin position="1182"/>
        <end position="1270"/>
    </location>
</feature>
<accession>A0A3G3IL88</accession>
<reference evidence="3 4" key="1">
    <citation type="submission" date="2017-11" db="EMBL/GenBank/DDBJ databases">
        <title>Genome sequence of the bacterial symbiont EPR9N from a vent mussel Bathymodiolus thermophilus.</title>
        <authorList>
            <person name="Won Y.-J."/>
        </authorList>
    </citation>
    <scope>NUCLEOTIDE SEQUENCE [LARGE SCALE GENOMIC DNA]</scope>
    <source>
        <strain evidence="3 4">EPR9N</strain>
    </source>
</reference>
<name>A0A3G3IL88_9GAMM</name>